<dbReference type="RefSeq" id="WP_122909549.1">
    <property type="nucleotide sequence ID" value="NZ_CBCSBE010000002.1"/>
</dbReference>
<name>A0A3M8C923_9BACL</name>
<evidence type="ECO:0000256" key="1">
    <source>
        <dbReference type="SAM" id="MobiDB-lite"/>
    </source>
</evidence>
<sequence length="184" mass="20322">MKSAKSKKRNRYSRPNHSSSHNVRGKRARKLDHPRWLRVNVRAPKVLVTAPAPELTVTPSTPNVQVEAPTVNIQAPKPLIIPAPIVNVEVEAEESAEEAGVKGLRRELVKCMKQQQTIELLLSADFGVHSRRYRVGKLIRVDEGIVELKTLSALDHIGSSVLIPLHRIVAIIPNLPDQASSADP</sequence>
<gene>
    <name evidence="2" type="ORF">EDM52_13715</name>
</gene>
<organism evidence="2 3">
    <name type="scientific">Brevibacillus invocatus</name>
    <dbReference type="NCBI Taxonomy" id="173959"/>
    <lineage>
        <taxon>Bacteria</taxon>
        <taxon>Bacillati</taxon>
        <taxon>Bacillota</taxon>
        <taxon>Bacilli</taxon>
        <taxon>Bacillales</taxon>
        <taxon>Paenibacillaceae</taxon>
        <taxon>Brevibacillus</taxon>
    </lineage>
</organism>
<evidence type="ECO:0000313" key="3">
    <source>
        <dbReference type="Proteomes" id="UP000282028"/>
    </source>
</evidence>
<dbReference type="OrthoDB" id="2469066at2"/>
<feature type="compositionally biased region" description="Basic residues" evidence="1">
    <location>
        <begin position="1"/>
        <end position="14"/>
    </location>
</feature>
<protein>
    <submittedName>
        <fullName evidence="2">Uncharacterized protein</fullName>
    </submittedName>
</protein>
<dbReference type="EMBL" id="RHHR01000026">
    <property type="protein sequence ID" value="RNB72212.1"/>
    <property type="molecule type" value="Genomic_DNA"/>
</dbReference>
<proteinExistence type="predicted"/>
<reference evidence="2 3" key="1">
    <citation type="submission" date="2018-10" db="EMBL/GenBank/DDBJ databases">
        <title>Phylogenomics of Brevibacillus.</title>
        <authorList>
            <person name="Dunlap C."/>
        </authorList>
    </citation>
    <scope>NUCLEOTIDE SEQUENCE [LARGE SCALE GENOMIC DNA]</scope>
    <source>
        <strain evidence="2 3">JCM 12215</strain>
    </source>
</reference>
<feature type="region of interest" description="Disordered" evidence="1">
    <location>
        <begin position="1"/>
        <end position="31"/>
    </location>
</feature>
<dbReference type="Proteomes" id="UP000282028">
    <property type="component" value="Unassembled WGS sequence"/>
</dbReference>
<keyword evidence="3" id="KW-1185">Reference proteome</keyword>
<dbReference type="AlphaFoldDB" id="A0A3M8C923"/>
<accession>A0A3M8C923</accession>
<evidence type="ECO:0000313" key="2">
    <source>
        <dbReference type="EMBL" id="RNB72212.1"/>
    </source>
</evidence>
<comment type="caution">
    <text evidence="2">The sequence shown here is derived from an EMBL/GenBank/DDBJ whole genome shotgun (WGS) entry which is preliminary data.</text>
</comment>